<dbReference type="PIRSF" id="PIRSF028729">
    <property type="entry name" value="E3_ubiquit_lig_SCF_Skp"/>
    <property type="match status" value="1"/>
</dbReference>
<reference evidence="5 6" key="1">
    <citation type="journal article" date="2024" name="bioRxiv">
        <title>A reference genome for Trichogramma kaykai: A tiny desert-dwelling parasitoid wasp with competing sex-ratio distorters.</title>
        <authorList>
            <person name="Culotta J."/>
            <person name="Lindsey A.R."/>
        </authorList>
    </citation>
    <scope>NUCLEOTIDE SEQUENCE [LARGE SCALE GENOMIC DNA]</scope>
    <source>
        <strain evidence="5 6">KSX58</strain>
    </source>
</reference>
<dbReference type="InterPro" id="IPR016073">
    <property type="entry name" value="Skp1_comp_POZ"/>
</dbReference>
<evidence type="ECO:0000313" key="5">
    <source>
        <dbReference type="EMBL" id="KAL3402638.1"/>
    </source>
</evidence>
<accession>A0ABD2XB99</accession>
<evidence type="ECO:0000256" key="2">
    <source>
        <dbReference type="ARBA" id="ARBA00022786"/>
    </source>
</evidence>
<evidence type="ECO:0000256" key="3">
    <source>
        <dbReference type="PIRNR" id="PIRNR028729"/>
    </source>
</evidence>
<dbReference type="InterPro" id="IPR011333">
    <property type="entry name" value="SKP1/BTB/POZ_sf"/>
</dbReference>
<evidence type="ECO:0000259" key="4">
    <source>
        <dbReference type="Pfam" id="PF03931"/>
    </source>
</evidence>
<name>A0ABD2XB99_9HYME</name>
<keyword evidence="6" id="KW-1185">Reference proteome</keyword>
<evidence type="ECO:0000313" key="6">
    <source>
        <dbReference type="Proteomes" id="UP001627154"/>
    </source>
</evidence>
<dbReference type="Pfam" id="PF03931">
    <property type="entry name" value="Skp1_POZ"/>
    <property type="match status" value="1"/>
</dbReference>
<dbReference type="AlphaFoldDB" id="A0ABD2XB99"/>
<dbReference type="PANTHER" id="PTHR11165">
    <property type="entry name" value="SKP1"/>
    <property type="match status" value="1"/>
</dbReference>
<keyword evidence="2 3" id="KW-0833">Ubl conjugation pathway</keyword>
<comment type="caution">
    <text evidence="5">The sequence shown here is derived from an EMBL/GenBank/DDBJ whole genome shotgun (WGS) entry which is preliminary data.</text>
</comment>
<protein>
    <recommendedName>
        <fullName evidence="4">SKP1 component POZ domain-containing protein</fullName>
    </recommendedName>
</protein>
<dbReference type="EMBL" id="JBJJXI010000034">
    <property type="protein sequence ID" value="KAL3402638.1"/>
    <property type="molecule type" value="Genomic_DNA"/>
</dbReference>
<dbReference type="Proteomes" id="UP001627154">
    <property type="component" value="Unassembled WGS sequence"/>
</dbReference>
<sequence length="136" mass="15545">MTTTIRLESSNGQIFDVPTEIAKRSLLVKREIQNVREGETFDSTIPLPNIRSETLEKAIEFAIHHKDDPIITNDDDSLEMTEWDENFFKVPAKELTELIKAAEDLEMRDLILCACRVLSQNISGKSVVELKAYFKC</sequence>
<comment type="similarity">
    <text evidence="1 3">Belongs to the SKP1 family.</text>
</comment>
<evidence type="ECO:0000256" key="1">
    <source>
        <dbReference type="ARBA" id="ARBA00009993"/>
    </source>
</evidence>
<organism evidence="5 6">
    <name type="scientific">Trichogramma kaykai</name>
    <dbReference type="NCBI Taxonomy" id="54128"/>
    <lineage>
        <taxon>Eukaryota</taxon>
        <taxon>Metazoa</taxon>
        <taxon>Ecdysozoa</taxon>
        <taxon>Arthropoda</taxon>
        <taxon>Hexapoda</taxon>
        <taxon>Insecta</taxon>
        <taxon>Pterygota</taxon>
        <taxon>Neoptera</taxon>
        <taxon>Endopterygota</taxon>
        <taxon>Hymenoptera</taxon>
        <taxon>Apocrita</taxon>
        <taxon>Proctotrupomorpha</taxon>
        <taxon>Chalcidoidea</taxon>
        <taxon>Trichogrammatidae</taxon>
        <taxon>Trichogramma</taxon>
    </lineage>
</organism>
<dbReference type="SUPFAM" id="SSF54695">
    <property type="entry name" value="POZ domain"/>
    <property type="match status" value="1"/>
</dbReference>
<feature type="domain" description="SKP1 component POZ" evidence="4">
    <location>
        <begin position="4"/>
        <end position="67"/>
    </location>
</feature>
<dbReference type="InterPro" id="IPR001232">
    <property type="entry name" value="SKP1-like"/>
</dbReference>
<gene>
    <name evidence="5" type="ORF">TKK_004569</name>
</gene>
<dbReference type="SUPFAM" id="SSF81382">
    <property type="entry name" value="Skp1 dimerisation domain-like"/>
    <property type="match status" value="1"/>
</dbReference>
<proteinExistence type="inferred from homology"/>
<comment type="pathway">
    <text evidence="3">Protein modification; protein ubiquitination.</text>
</comment>
<dbReference type="Gene3D" id="3.30.710.10">
    <property type="entry name" value="Potassium Channel Kv1.1, Chain A"/>
    <property type="match status" value="1"/>
</dbReference>
<dbReference type="InterPro" id="IPR036296">
    <property type="entry name" value="SKP1-like_dim_sf"/>
</dbReference>
<dbReference type="InterPro" id="IPR016897">
    <property type="entry name" value="SKP1"/>
</dbReference>
<dbReference type="SMART" id="SM00512">
    <property type="entry name" value="Skp1"/>
    <property type="match status" value="1"/>
</dbReference>